<dbReference type="EMBL" id="AZHX01002197">
    <property type="protein sequence ID" value="ETW96330.1"/>
    <property type="molecule type" value="Genomic_DNA"/>
</dbReference>
<name>W4LF73_9BACT</name>
<feature type="region of interest" description="Disordered" evidence="1">
    <location>
        <begin position="251"/>
        <end position="272"/>
    </location>
</feature>
<reference evidence="2 3" key="1">
    <citation type="journal article" date="2014" name="Nature">
        <title>An environmental bacterial taxon with a large and distinct metabolic repertoire.</title>
        <authorList>
            <person name="Wilson M.C."/>
            <person name="Mori T."/>
            <person name="Ruckert C."/>
            <person name="Uria A.R."/>
            <person name="Helf M.J."/>
            <person name="Takada K."/>
            <person name="Gernert C."/>
            <person name="Steffens U.A."/>
            <person name="Heycke N."/>
            <person name="Schmitt S."/>
            <person name="Rinke C."/>
            <person name="Helfrich E.J."/>
            <person name="Brachmann A.O."/>
            <person name="Gurgui C."/>
            <person name="Wakimoto T."/>
            <person name="Kracht M."/>
            <person name="Crusemann M."/>
            <person name="Hentschel U."/>
            <person name="Abe I."/>
            <person name="Matsunaga S."/>
            <person name="Kalinowski J."/>
            <person name="Takeyama H."/>
            <person name="Piel J."/>
        </authorList>
    </citation>
    <scope>NUCLEOTIDE SEQUENCE [LARGE SCALE GENOMIC DNA]</scope>
    <source>
        <strain evidence="3">TSY2</strain>
    </source>
</reference>
<keyword evidence="3" id="KW-1185">Reference proteome</keyword>
<dbReference type="Proteomes" id="UP000019140">
    <property type="component" value="Unassembled WGS sequence"/>
</dbReference>
<sequence length="706" mass="74681">MKCPKCGYVSHDYLNACRKCQVDLLGFKAQMQLHVVQSDNIDLRSVLGGVQPSPMASGEFDSLFDSPMLIEAQGEDGFDINLEDDFSFAPSGMSLESLDGFEVSNIDSTSLEQLRPADTGNPEAEPSRQSDTGYATVMMDVNGLNNEDPPLESAGSMFDAPMELPDPTLDPPMESADGIIELPDLPVGDALIEPDLTSAELRSSVGRTSDLDLTSMELKRTTRDIEIMNQLKNEVLSGDVVLPGLEEFAANQESADRSAPSNDGSDHSDPEKTAITETGQQAAPPDDAASSFTPALPGVFAEEEDDIEDLNQESGELILPTLDADFVIAEDTSQSGSASNAQEDSFTMPDLPDLSTDDEPVNPFTEEISLAIDPLSDPEPLPMDFPSLQTGIFPGPVSEAPPPVNEAPASEPAQPVPEDDRADDTSSATITLDLGHADSPEPDGPFVTAASQEASPADEPPPPLPVEPEVEPAASSDTGYATIALDLNDLQSPEAPVFPDLPEPTDDPLRASSPDEATIVDEPSPFASTARPPTDLSGASADTGSATIELDMNDIHTSDEPIFPDLPKQTDALLTPSPDEATIVDEPSPFASTGHTPIDFTIAPPHTPNTDYATIEMDIGDTPSSEAPGSAPVFPDLPENTDALLTPLPDEATIVDEPSPLLPTDPALADTAITPPEPAQPDADALDEDLDLELLFPDEQPPQQHD</sequence>
<feature type="region of interest" description="Disordered" evidence="1">
    <location>
        <begin position="373"/>
        <end position="689"/>
    </location>
</feature>
<gene>
    <name evidence="2" type="ORF">ETSY2_46615</name>
</gene>
<protein>
    <submittedName>
        <fullName evidence="2">Uncharacterized protein</fullName>
    </submittedName>
</protein>
<comment type="caution">
    <text evidence="2">The sequence shown here is derived from an EMBL/GenBank/DDBJ whole genome shotgun (WGS) entry which is preliminary data.</text>
</comment>
<feature type="region of interest" description="Disordered" evidence="1">
    <location>
        <begin position="111"/>
        <end position="132"/>
    </location>
</feature>
<evidence type="ECO:0000313" key="3">
    <source>
        <dbReference type="Proteomes" id="UP000019140"/>
    </source>
</evidence>
<feature type="compositionally biased region" description="Polar residues" evidence="1">
    <location>
        <begin position="331"/>
        <end position="345"/>
    </location>
</feature>
<evidence type="ECO:0000313" key="2">
    <source>
        <dbReference type="EMBL" id="ETW96330.1"/>
    </source>
</evidence>
<accession>W4LF73</accession>
<organism evidence="2 3">
    <name type="scientific">Candidatus Entotheonella gemina</name>
    <dbReference type="NCBI Taxonomy" id="1429439"/>
    <lineage>
        <taxon>Bacteria</taxon>
        <taxon>Pseudomonadati</taxon>
        <taxon>Nitrospinota/Tectimicrobiota group</taxon>
        <taxon>Candidatus Tectimicrobiota</taxon>
        <taxon>Candidatus Entotheonellia</taxon>
        <taxon>Candidatus Entotheonellales</taxon>
        <taxon>Candidatus Entotheonellaceae</taxon>
        <taxon>Candidatus Entotheonella</taxon>
    </lineage>
</organism>
<dbReference type="HOGENOM" id="CLU_390664_0_0_7"/>
<dbReference type="AlphaFoldDB" id="W4LF73"/>
<feature type="region of interest" description="Disordered" evidence="1">
    <location>
        <begin position="328"/>
        <end position="361"/>
    </location>
</feature>
<evidence type="ECO:0000256" key="1">
    <source>
        <dbReference type="SAM" id="MobiDB-lite"/>
    </source>
</evidence>
<proteinExistence type="predicted"/>